<dbReference type="Gene3D" id="1.25.40.10">
    <property type="entry name" value="Tetratricopeptide repeat domain"/>
    <property type="match status" value="2"/>
</dbReference>
<protein>
    <submittedName>
        <fullName evidence="7">Thioredoxin domain-containing protein</fullName>
    </submittedName>
</protein>
<dbReference type="PROSITE" id="PS51352">
    <property type="entry name" value="THIOREDOXIN_2"/>
    <property type="match status" value="1"/>
</dbReference>
<dbReference type="PROSITE" id="PS00194">
    <property type="entry name" value="THIOREDOXIN_1"/>
    <property type="match status" value="1"/>
</dbReference>
<dbReference type="Pfam" id="PF14559">
    <property type="entry name" value="TPR_19"/>
    <property type="match status" value="1"/>
</dbReference>
<dbReference type="GeneID" id="88768342"/>
<keyword evidence="5" id="KW-0676">Redox-active center</keyword>
<reference evidence="7 8" key="1">
    <citation type="journal article" date="2011" name="Front. Microbiol.">
        <title>Two Strains of Crocosphaera watsonii with Highly Conserved Genomes are Distinguished by Strain-Specific Features.</title>
        <authorList>
            <person name="Bench S.R."/>
            <person name="Ilikchyan I.N."/>
            <person name="Tripp H.J."/>
            <person name="Zehr J.P."/>
        </authorList>
    </citation>
    <scope>NUCLEOTIDE SEQUENCE [LARGE SCALE GENOMIC DNA]</scope>
    <source>
        <strain evidence="7 8">WH 0003</strain>
    </source>
</reference>
<dbReference type="Pfam" id="PF00085">
    <property type="entry name" value="Thioredoxin"/>
    <property type="match status" value="1"/>
</dbReference>
<gene>
    <name evidence="7" type="ORF">CWATWH0003_4985</name>
</gene>
<evidence type="ECO:0000256" key="5">
    <source>
        <dbReference type="ARBA" id="ARBA00023284"/>
    </source>
</evidence>
<comment type="similarity">
    <text evidence="1">Belongs to the thioredoxin family.</text>
</comment>
<dbReference type="AlphaFoldDB" id="G5JC24"/>
<dbReference type="PANTHER" id="PTHR45663">
    <property type="entry name" value="GEO12009P1"/>
    <property type="match status" value="1"/>
</dbReference>
<dbReference type="GO" id="GO:0005737">
    <property type="term" value="C:cytoplasm"/>
    <property type="evidence" value="ECO:0007669"/>
    <property type="project" value="TreeGrafter"/>
</dbReference>
<name>G5JC24_CROWT</name>
<dbReference type="CDD" id="cd02947">
    <property type="entry name" value="TRX_family"/>
    <property type="match status" value="1"/>
</dbReference>
<dbReference type="EMBL" id="AESD01000739">
    <property type="protein sequence ID" value="EHJ10264.1"/>
    <property type="molecule type" value="Genomic_DNA"/>
</dbReference>
<dbReference type="PANTHER" id="PTHR45663:SF11">
    <property type="entry name" value="GEO12009P1"/>
    <property type="match status" value="1"/>
</dbReference>
<accession>G5JC24</accession>
<keyword evidence="4" id="KW-1015">Disulfide bond</keyword>
<proteinExistence type="inferred from homology"/>
<keyword evidence="3" id="KW-0249">Electron transport</keyword>
<organism evidence="7 8">
    <name type="scientific">Crocosphaera watsonii WH 0003</name>
    <dbReference type="NCBI Taxonomy" id="423471"/>
    <lineage>
        <taxon>Bacteria</taxon>
        <taxon>Bacillati</taxon>
        <taxon>Cyanobacteriota</taxon>
        <taxon>Cyanophyceae</taxon>
        <taxon>Oscillatoriophycideae</taxon>
        <taxon>Chroococcales</taxon>
        <taxon>Aphanothecaceae</taxon>
        <taxon>Crocosphaera</taxon>
    </lineage>
</organism>
<evidence type="ECO:0000313" key="8">
    <source>
        <dbReference type="Proteomes" id="UP000003477"/>
    </source>
</evidence>
<evidence type="ECO:0000256" key="3">
    <source>
        <dbReference type="ARBA" id="ARBA00022982"/>
    </source>
</evidence>
<comment type="caution">
    <text evidence="7">The sequence shown here is derived from an EMBL/GenBank/DDBJ whole genome shotgun (WGS) entry which is preliminary data.</text>
</comment>
<evidence type="ECO:0000256" key="2">
    <source>
        <dbReference type="ARBA" id="ARBA00022448"/>
    </source>
</evidence>
<dbReference type="InterPro" id="IPR017937">
    <property type="entry name" value="Thioredoxin_CS"/>
</dbReference>
<dbReference type="GO" id="GO:0006950">
    <property type="term" value="P:response to stress"/>
    <property type="evidence" value="ECO:0007669"/>
    <property type="project" value="UniProtKB-ARBA"/>
</dbReference>
<evidence type="ECO:0000313" key="7">
    <source>
        <dbReference type="EMBL" id="EHJ10264.1"/>
    </source>
</evidence>
<dbReference type="InterPro" id="IPR013766">
    <property type="entry name" value="Thioredoxin_domain"/>
</dbReference>
<dbReference type="InterPro" id="IPR036249">
    <property type="entry name" value="Thioredoxin-like_sf"/>
</dbReference>
<evidence type="ECO:0000256" key="1">
    <source>
        <dbReference type="ARBA" id="ARBA00008987"/>
    </source>
</evidence>
<dbReference type="InterPro" id="IPR011990">
    <property type="entry name" value="TPR-like_helical_dom_sf"/>
</dbReference>
<feature type="domain" description="Thioredoxin" evidence="6">
    <location>
        <begin position="3"/>
        <end position="108"/>
    </location>
</feature>
<dbReference type="SUPFAM" id="SSF52833">
    <property type="entry name" value="Thioredoxin-like"/>
    <property type="match status" value="1"/>
</dbReference>
<dbReference type="Proteomes" id="UP000003477">
    <property type="component" value="Unassembled WGS sequence"/>
</dbReference>
<dbReference type="Gene3D" id="3.40.30.10">
    <property type="entry name" value="Glutaredoxin"/>
    <property type="match status" value="1"/>
</dbReference>
<dbReference type="RefSeq" id="WP_007312782.1">
    <property type="nucleotide sequence ID" value="NZ_AESD01000739.1"/>
</dbReference>
<keyword evidence="2" id="KW-0813">Transport</keyword>
<sequence>MGYAVVVDPSNFQQEVIENSYKKPVVIDFSATWCGPCKLLKPILEKLLQEYDFILATIDIDAHPNLAQQYNVEGVPDVKIAFQGKINQGFVGVLSEAEIKDLLKQFNLTSELEQKIAEMHQAMAEKNVPKAKEILDELFAKYPEHPQLILETVNFLIRLNRLEDADKMLSTIGADQKEYYPKAQGMKSLIEFKKMASIEGQNDLEQQFSQGAKYTLGEEYEEALKLFLNLVESNREYKNDGARKAMISIFKLLGNTHPLTKKYQQELTMTLY</sequence>
<dbReference type="GO" id="GO:0015035">
    <property type="term" value="F:protein-disulfide reductase activity"/>
    <property type="evidence" value="ECO:0007669"/>
    <property type="project" value="TreeGrafter"/>
</dbReference>
<dbReference type="PATRIC" id="fig|423471.3.peg.4674"/>
<evidence type="ECO:0000259" key="6">
    <source>
        <dbReference type="PROSITE" id="PS51352"/>
    </source>
</evidence>
<dbReference type="Pfam" id="PF14561">
    <property type="entry name" value="TPR_20"/>
    <property type="match status" value="1"/>
</dbReference>
<evidence type="ECO:0000256" key="4">
    <source>
        <dbReference type="ARBA" id="ARBA00023157"/>
    </source>
</evidence>